<evidence type="ECO:0000313" key="3">
    <source>
        <dbReference type="EMBL" id="AMW99652.1"/>
    </source>
</evidence>
<reference evidence="4" key="2">
    <citation type="submission" date="2016-03" db="EMBL/GenBank/DDBJ databases">
        <authorList>
            <person name="Ploux O."/>
        </authorList>
    </citation>
    <scope>NUCLEOTIDE SEQUENCE [LARGE SCALE GENOMIC DNA]</scope>
    <source>
        <strain evidence="4">PP9</strain>
    </source>
</reference>
<dbReference type="EMBL" id="CP014806">
    <property type="protein sequence ID" value="AMW99652.1"/>
    <property type="molecule type" value="Genomic_DNA"/>
</dbReference>
<evidence type="ECO:0000259" key="2">
    <source>
        <dbReference type="Pfam" id="PF13229"/>
    </source>
</evidence>
<keyword evidence="1" id="KW-0472">Membrane</keyword>
<dbReference type="InterPro" id="IPR011050">
    <property type="entry name" value="Pectin_lyase_fold/virulence"/>
</dbReference>
<name>A0A143HD84_9BACL</name>
<gene>
    <name evidence="3" type="ORF">ATY39_09375</name>
</gene>
<dbReference type="Proteomes" id="UP000076021">
    <property type="component" value="Chromosome"/>
</dbReference>
<dbReference type="AlphaFoldDB" id="A0A143HD84"/>
<protein>
    <recommendedName>
        <fullName evidence="2">Right handed beta helix domain-containing protein</fullName>
    </recommendedName>
</protein>
<dbReference type="SUPFAM" id="SSF51126">
    <property type="entry name" value="Pectin lyase-like"/>
    <property type="match status" value="2"/>
</dbReference>
<evidence type="ECO:0000313" key="4">
    <source>
        <dbReference type="Proteomes" id="UP000076021"/>
    </source>
</evidence>
<keyword evidence="4" id="KW-1185">Reference proteome</keyword>
<accession>A0A143HD84</accession>
<organism evidence="3 4">
    <name type="scientific">Rummeliibacillus stabekisii</name>
    <dbReference type="NCBI Taxonomy" id="241244"/>
    <lineage>
        <taxon>Bacteria</taxon>
        <taxon>Bacillati</taxon>
        <taxon>Bacillota</taxon>
        <taxon>Bacilli</taxon>
        <taxon>Bacillales</taxon>
        <taxon>Caryophanaceae</taxon>
        <taxon>Rummeliibacillus</taxon>
    </lineage>
</organism>
<sequence>MCFAKRFLYIILLSFIMSLLFCKFDLFDASAKQKDYTISPSTKPLNKKMQGYSTYTKETKNYYTIRSYLEELEKKGGGKLVLKKGKYSITNTLFVPSNVTIQLNNGVILKKSMNTGSGNTLKPSYSMFQLVAPSVVKKIGMQYDYNGSTNISIISGGKATIDLNHQKNVNGIIAGHNENLLIKNIQFLNANEGYFIQLAGTKHATIQNNTFLHQHSSSKPVISLDTAEEKDGNYQVSWSMYDGTPNVHTTIEQNYFYDIYQAISSKNATDGKPQNKIVIRKNKIAHASSNMIVMNNWRLSIVEDNTLEDAKGYGVYVLGSYKPVIRLNQLKKMKIPVKLAEYTSNGTVSENTVTLSNKKALASNKGEQLKEYAIPIEHDQFLEKIEITNLKDLNKAVYTVTPKSVTLNKEYLLRNSYTDQTKQYYALRSYMEQLEKQGGGKLVFKKGKYTITNVLYVPSNVTLEFEDGVEIIKGDHTGSTTINPSNSIFQLIRPSLSKKERVVGGHKGEKNIRFIGKGKVIFDLKFKLFSFAIIMGHNKNVQIQNIQFKNMNGGHFIEMDASENVIIRDNEFFNSIPSARHVKEAINLDTPDKTTLGWSSEWSNFDRTANKRILILNNQFKNLDRAIGTHKYSEGHPHKQIVIYGNIIDTTRNDAIRIMNWMNPTIADNVIKNVAKGDPEKRGILSSGAIHPKIQYNTFEKVGRPIQFIAWQNTGPGEQYKQIKDKLSNAEKELLKTNDLIDTEEVFARINNKYLEYNNPEKILLLNWR</sequence>
<feature type="transmembrane region" description="Helical" evidence="1">
    <location>
        <begin position="7"/>
        <end position="27"/>
    </location>
</feature>
<dbReference type="SMART" id="SM00710">
    <property type="entry name" value="PbH1"/>
    <property type="match status" value="9"/>
</dbReference>
<dbReference type="InterPro" id="IPR012334">
    <property type="entry name" value="Pectin_lyas_fold"/>
</dbReference>
<feature type="domain" description="Right handed beta helix" evidence="2">
    <location>
        <begin position="249"/>
        <end position="362"/>
    </location>
</feature>
<dbReference type="Pfam" id="PF13229">
    <property type="entry name" value="Beta_helix"/>
    <property type="match status" value="1"/>
</dbReference>
<dbReference type="RefSeq" id="WP_066789027.1">
    <property type="nucleotide sequence ID" value="NZ_CP014806.1"/>
</dbReference>
<dbReference type="STRING" id="241244.ATY39_09375"/>
<dbReference type="OrthoDB" id="2795933at2"/>
<keyword evidence="1" id="KW-1133">Transmembrane helix</keyword>
<dbReference type="InterPro" id="IPR039448">
    <property type="entry name" value="Beta_helix"/>
</dbReference>
<evidence type="ECO:0000256" key="1">
    <source>
        <dbReference type="SAM" id="Phobius"/>
    </source>
</evidence>
<keyword evidence="1" id="KW-0812">Transmembrane</keyword>
<proteinExistence type="predicted"/>
<dbReference type="InterPro" id="IPR006626">
    <property type="entry name" value="PbH1"/>
</dbReference>
<reference evidence="3 4" key="1">
    <citation type="journal article" date="2016" name="Genome Announc.">
        <title>Whole-Genome Sequence of Rummeliibacillus stabekisii Strain PP9 Isolated from Antarctic Soil.</title>
        <authorList>
            <person name="da Mota F.F."/>
            <person name="Vollu R.E."/>
            <person name="Jurelevicius D."/>
            <person name="Seldin L."/>
        </authorList>
    </citation>
    <scope>NUCLEOTIDE SEQUENCE [LARGE SCALE GENOMIC DNA]</scope>
    <source>
        <strain evidence="3 4">PP9</strain>
    </source>
</reference>
<dbReference type="KEGG" id="rst:ATY39_09375"/>
<dbReference type="Gene3D" id="2.160.20.10">
    <property type="entry name" value="Single-stranded right-handed beta-helix, Pectin lyase-like"/>
    <property type="match status" value="2"/>
</dbReference>